<reference evidence="3" key="1">
    <citation type="submission" date="2025-08" db="UniProtKB">
        <authorList>
            <consortium name="RefSeq"/>
        </authorList>
    </citation>
    <scope>IDENTIFICATION</scope>
    <source>
        <tissue evidence="3">Whole insect</tissue>
    </source>
</reference>
<feature type="region of interest" description="Disordered" evidence="1">
    <location>
        <begin position="46"/>
        <end position="65"/>
    </location>
</feature>
<evidence type="ECO:0000256" key="2">
    <source>
        <dbReference type="SAM" id="SignalP"/>
    </source>
</evidence>
<keyword evidence="2" id="KW-0732">Signal</keyword>
<gene>
    <name evidence="3" type="primary">LOC114338647</name>
</gene>
<evidence type="ECO:0000256" key="1">
    <source>
        <dbReference type="SAM" id="MobiDB-lite"/>
    </source>
</evidence>
<feature type="compositionally biased region" description="Low complexity" evidence="1">
    <location>
        <begin position="136"/>
        <end position="153"/>
    </location>
</feature>
<name>A0A6P7GMM5_DIAVI</name>
<feature type="region of interest" description="Disordered" evidence="1">
    <location>
        <begin position="116"/>
        <end position="157"/>
    </location>
</feature>
<dbReference type="RefSeq" id="XP_028145050.1">
    <property type="nucleotide sequence ID" value="XM_028289249.1"/>
</dbReference>
<protein>
    <submittedName>
        <fullName evidence="3">Alpha-protein kinase 1-like</fullName>
    </submittedName>
</protein>
<feature type="signal peptide" evidence="2">
    <location>
        <begin position="1"/>
        <end position="20"/>
    </location>
</feature>
<dbReference type="InParanoid" id="A0A6P7GMM5"/>
<feature type="compositionally biased region" description="Low complexity" evidence="1">
    <location>
        <begin position="116"/>
        <end position="129"/>
    </location>
</feature>
<organism evidence="3">
    <name type="scientific">Diabrotica virgifera virgifera</name>
    <name type="common">western corn rootworm</name>
    <dbReference type="NCBI Taxonomy" id="50390"/>
    <lineage>
        <taxon>Eukaryota</taxon>
        <taxon>Metazoa</taxon>
        <taxon>Ecdysozoa</taxon>
        <taxon>Arthropoda</taxon>
        <taxon>Hexapoda</taxon>
        <taxon>Insecta</taxon>
        <taxon>Pterygota</taxon>
        <taxon>Neoptera</taxon>
        <taxon>Endopterygota</taxon>
        <taxon>Coleoptera</taxon>
        <taxon>Polyphaga</taxon>
        <taxon>Cucujiformia</taxon>
        <taxon>Chrysomeloidea</taxon>
        <taxon>Chrysomelidae</taxon>
        <taxon>Galerucinae</taxon>
        <taxon>Diabroticina</taxon>
        <taxon>Diabroticites</taxon>
        <taxon>Diabrotica</taxon>
    </lineage>
</organism>
<dbReference type="AlphaFoldDB" id="A0A6P7GMM5"/>
<feature type="chain" id="PRO_5028035868" evidence="2">
    <location>
        <begin position="21"/>
        <end position="187"/>
    </location>
</feature>
<proteinExistence type="predicted"/>
<sequence>MGHVLVVQLLLALAKYELTGYHYVNIFWSHLKKAQNSKTVDFLCSRTPGSRQPSPAEEELSKNGMGLDPASLAVLKQQPTEQPLQPHHLHHLPPHLAPHLGVTLAESVNQQFEHFAAEQQQQQQQQQQASGNPYEQQQHGYAPQHPQQHQPHQVDSAVLQQQQHNFDVQRLIVKKSGRTFAMGLSGA</sequence>
<accession>A0A6P7GMM5</accession>
<evidence type="ECO:0000313" key="3">
    <source>
        <dbReference type="RefSeq" id="XP_028145050.1"/>
    </source>
</evidence>